<dbReference type="EMBL" id="JACHIG010000004">
    <property type="protein sequence ID" value="MBB5032737.1"/>
    <property type="molecule type" value="Genomic_DNA"/>
</dbReference>
<comment type="caution">
    <text evidence="2">The sequence shown here is derived from an EMBL/GenBank/DDBJ whole genome shotgun (WGS) entry which is preliminary data.</text>
</comment>
<proteinExistence type="predicted"/>
<protein>
    <recommendedName>
        <fullName evidence="4">LPS export ABC transporter periplasmic protein LptC</fullName>
    </recommendedName>
</protein>
<keyword evidence="1" id="KW-0812">Transmembrane</keyword>
<gene>
    <name evidence="2" type="ORF">HNQ65_002319</name>
</gene>
<keyword evidence="1" id="KW-1133">Transmembrane helix</keyword>
<evidence type="ECO:0000313" key="3">
    <source>
        <dbReference type="Proteomes" id="UP000590740"/>
    </source>
</evidence>
<sequence>MASFATSLERLYPRRIALSVTMGVVAGLVMFAAGQQTAPTDPGMGAFLHMVPLGTVNKGAVIPSFDSTGRRTSLITADVLRRVDDERIYAENLVVQMFNADPKNDVRIDLRTAFYQMAGEGGILRSTERSRVTRADFQIEGDSLIFDTAKNQGRMTGNIHMVIFDSGTDSSEVPPPADRPSSK</sequence>
<feature type="transmembrane region" description="Helical" evidence="1">
    <location>
        <begin position="16"/>
        <end position="34"/>
    </location>
</feature>
<name>A0A7W7YAQ0_9BACT</name>
<accession>A0A7W7YAQ0</accession>
<keyword evidence="1" id="KW-0472">Membrane</keyword>
<evidence type="ECO:0008006" key="4">
    <source>
        <dbReference type="Google" id="ProtNLM"/>
    </source>
</evidence>
<evidence type="ECO:0000313" key="2">
    <source>
        <dbReference type="EMBL" id="MBB5032737.1"/>
    </source>
</evidence>
<organism evidence="2 3">
    <name type="scientific">Prosthecobacter vanneervenii</name>
    <dbReference type="NCBI Taxonomy" id="48466"/>
    <lineage>
        <taxon>Bacteria</taxon>
        <taxon>Pseudomonadati</taxon>
        <taxon>Verrucomicrobiota</taxon>
        <taxon>Verrucomicrobiia</taxon>
        <taxon>Verrucomicrobiales</taxon>
        <taxon>Verrucomicrobiaceae</taxon>
        <taxon>Prosthecobacter</taxon>
    </lineage>
</organism>
<dbReference type="RefSeq" id="WP_184339649.1">
    <property type="nucleotide sequence ID" value="NZ_JACHIG010000004.1"/>
</dbReference>
<keyword evidence="3" id="KW-1185">Reference proteome</keyword>
<evidence type="ECO:0000256" key="1">
    <source>
        <dbReference type="SAM" id="Phobius"/>
    </source>
</evidence>
<dbReference type="AlphaFoldDB" id="A0A7W7YAQ0"/>
<dbReference type="Proteomes" id="UP000590740">
    <property type="component" value="Unassembled WGS sequence"/>
</dbReference>
<reference evidence="2 3" key="1">
    <citation type="submission" date="2020-08" db="EMBL/GenBank/DDBJ databases">
        <title>Genomic Encyclopedia of Type Strains, Phase IV (KMG-IV): sequencing the most valuable type-strain genomes for metagenomic binning, comparative biology and taxonomic classification.</title>
        <authorList>
            <person name="Goeker M."/>
        </authorList>
    </citation>
    <scope>NUCLEOTIDE SEQUENCE [LARGE SCALE GENOMIC DNA]</scope>
    <source>
        <strain evidence="2 3">DSM 12252</strain>
    </source>
</reference>